<evidence type="ECO:0008006" key="5">
    <source>
        <dbReference type="Google" id="ProtNLM"/>
    </source>
</evidence>
<reference evidence="3" key="2">
    <citation type="submission" date="2025-09" db="UniProtKB">
        <authorList>
            <consortium name="Ensembl"/>
        </authorList>
    </citation>
    <scope>IDENTIFICATION</scope>
</reference>
<dbReference type="AlphaFoldDB" id="A0A674EI50"/>
<dbReference type="Proteomes" id="UP000472277">
    <property type="component" value="Chromosome 40"/>
</dbReference>
<name>A0A674EI50_SALTR</name>
<dbReference type="InterPro" id="IPR006017">
    <property type="entry name" value="Caldesmon"/>
</dbReference>
<dbReference type="GO" id="GO:0015629">
    <property type="term" value="C:actin cytoskeleton"/>
    <property type="evidence" value="ECO:0007669"/>
    <property type="project" value="TreeGrafter"/>
</dbReference>
<accession>A0A674EI50</accession>
<feature type="region of interest" description="Disordered" evidence="1">
    <location>
        <begin position="1"/>
        <end position="95"/>
    </location>
</feature>
<keyword evidence="2" id="KW-0472">Membrane</keyword>
<feature type="compositionally biased region" description="Basic and acidic residues" evidence="1">
    <location>
        <begin position="1"/>
        <end position="22"/>
    </location>
</feature>
<feature type="compositionally biased region" description="Basic and acidic residues" evidence="1">
    <location>
        <begin position="146"/>
        <end position="229"/>
    </location>
</feature>
<proteinExistence type="predicted"/>
<dbReference type="GO" id="GO:0001525">
    <property type="term" value="P:angiogenesis"/>
    <property type="evidence" value="ECO:0007669"/>
    <property type="project" value="TreeGrafter"/>
</dbReference>
<dbReference type="GO" id="GO:0005516">
    <property type="term" value="F:calmodulin binding"/>
    <property type="evidence" value="ECO:0007669"/>
    <property type="project" value="InterPro"/>
</dbReference>
<evidence type="ECO:0000256" key="2">
    <source>
        <dbReference type="SAM" id="Phobius"/>
    </source>
</evidence>
<dbReference type="PRINTS" id="PR01076">
    <property type="entry name" value="CALDESMON"/>
</dbReference>
<feature type="compositionally biased region" description="Acidic residues" evidence="1">
    <location>
        <begin position="66"/>
        <end position="89"/>
    </location>
</feature>
<evidence type="ECO:0000313" key="4">
    <source>
        <dbReference type="Proteomes" id="UP000472277"/>
    </source>
</evidence>
<dbReference type="Pfam" id="PF02029">
    <property type="entry name" value="Caldesmon"/>
    <property type="match status" value="1"/>
</dbReference>
<reference evidence="3" key="1">
    <citation type="submission" date="2025-08" db="UniProtKB">
        <authorList>
            <consortium name="Ensembl"/>
        </authorList>
    </citation>
    <scope>IDENTIFICATION</scope>
</reference>
<feature type="region of interest" description="Disordered" evidence="1">
    <location>
        <begin position="146"/>
        <end position="245"/>
    </location>
</feature>
<dbReference type="InterPro" id="IPR006018">
    <property type="entry name" value="Caldesmon_LSP"/>
</dbReference>
<dbReference type="GO" id="GO:0003779">
    <property type="term" value="F:actin binding"/>
    <property type="evidence" value="ECO:0007669"/>
    <property type="project" value="InterPro"/>
</dbReference>
<keyword evidence="4" id="KW-1185">Reference proteome</keyword>
<keyword evidence="2" id="KW-1133">Transmembrane helix</keyword>
<sequence length="394" mass="45681">MAKREERRQKRMMEALEREKDQNPGNAGNHGSGENSVDEKSVGRRGRYQDNEEEVEERNCRKNEKEEGEAAPEEEEAEQGEEEEEEEVAEEKPRRSYMREQVSLFLFYRLFCPFSFHFPRGSVRSLEAGAEEQDDAARLEAELKLEELKRRRDDAESEEFERMRQKQQEAEQELEELKKKREERRKIIEEEERQKKQEEAEKKDREEEEKRRMKEEIERRRAEAAEKRQQMGVEPVDGEAKPFKCFSPRGSSLKIGERAEFLNKSAQKSSTVKTSHSPVVSKIDNRLEQYTSVAQEMRSPRSGAVDLPMVTDGIRNIKTMWEKGNVFNSPGGGGATYKEAAGMKIGVAGRINDWLNKTPESKTPGGRPAVGRLHDNHLLYSAFVLFALLYLILY</sequence>
<evidence type="ECO:0000256" key="1">
    <source>
        <dbReference type="SAM" id="MobiDB-lite"/>
    </source>
</evidence>
<dbReference type="PANTHER" id="PTHR18949:SF0">
    <property type="entry name" value="CALDESMON"/>
    <property type="match status" value="1"/>
</dbReference>
<organism evidence="3 4">
    <name type="scientific">Salmo trutta</name>
    <name type="common">Brown trout</name>
    <dbReference type="NCBI Taxonomy" id="8032"/>
    <lineage>
        <taxon>Eukaryota</taxon>
        <taxon>Metazoa</taxon>
        <taxon>Chordata</taxon>
        <taxon>Craniata</taxon>
        <taxon>Vertebrata</taxon>
        <taxon>Euteleostomi</taxon>
        <taxon>Actinopterygii</taxon>
        <taxon>Neopterygii</taxon>
        <taxon>Teleostei</taxon>
        <taxon>Protacanthopterygii</taxon>
        <taxon>Salmoniformes</taxon>
        <taxon>Salmonidae</taxon>
        <taxon>Salmoninae</taxon>
        <taxon>Salmo</taxon>
    </lineage>
</organism>
<dbReference type="GO" id="GO:0006936">
    <property type="term" value="P:muscle contraction"/>
    <property type="evidence" value="ECO:0007669"/>
    <property type="project" value="InterPro"/>
</dbReference>
<keyword evidence="2" id="KW-0812">Transmembrane</keyword>
<evidence type="ECO:0000313" key="3">
    <source>
        <dbReference type="Ensembl" id="ENSSTUP00000107701.1"/>
    </source>
</evidence>
<feature type="transmembrane region" description="Helical" evidence="2">
    <location>
        <begin position="377"/>
        <end position="393"/>
    </location>
</feature>
<dbReference type="GeneTree" id="ENSGT00940000153901"/>
<dbReference type="GO" id="GO:0051017">
    <property type="term" value="P:actin filament bundle assembly"/>
    <property type="evidence" value="ECO:0007669"/>
    <property type="project" value="TreeGrafter"/>
</dbReference>
<feature type="compositionally biased region" description="Basic and acidic residues" evidence="1">
    <location>
        <begin position="37"/>
        <end position="50"/>
    </location>
</feature>
<protein>
    <recommendedName>
        <fullName evidence="5">Caldesmon 1b</fullName>
    </recommendedName>
</protein>
<dbReference type="GO" id="GO:0017022">
    <property type="term" value="F:myosin binding"/>
    <property type="evidence" value="ECO:0007669"/>
    <property type="project" value="InterPro"/>
</dbReference>
<dbReference type="Ensembl" id="ENSSTUT00000115376.1">
    <property type="protein sequence ID" value="ENSSTUP00000107701.1"/>
    <property type="gene ID" value="ENSSTUG00000047809.1"/>
</dbReference>
<dbReference type="PANTHER" id="PTHR18949">
    <property type="entry name" value="CALDESMON"/>
    <property type="match status" value="1"/>
</dbReference>